<dbReference type="EMBL" id="FMCT01000006">
    <property type="protein sequence ID" value="SCF19297.1"/>
    <property type="molecule type" value="Genomic_DNA"/>
</dbReference>
<evidence type="ECO:0008006" key="4">
    <source>
        <dbReference type="Google" id="ProtNLM"/>
    </source>
</evidence>
<evidence type="ECO:0000256" key="1">
    <source>
        <dbReference type="SAM" id="Phobius"/>
    </source>
</evidence>
<feature type="transmembrane region" description="Helical" evidence="1">
    <location>
        <begin position="60"/>
        <end position="83"/>
    </location>
</feature>
<dbReference type="InterPro" id="IPR043993">
    <property type="entry name" value="T4SS_pilin"/>
</dbReference>
<keyword evidence="1" id="KW-0472">Membrane</keyword>
<dbReference type="AlphaFoldDB" id="A0A1C4YEY6"/>
<dbReference type="Pfam" id="PF18895">
    <property type="entry name" value="T4SS_pilin"/>
    <property type="match status" value="1"/>
</dbReference>
<evidence type="ECO:0000313" key="2">
    <source>
        <dbReference type="EMBL" id="SCF19297.1"/>
    </source>
</evidence>
<gene>
    <name evidence="2" type="ORF">GA0070563_10676</name>
</gene>
<keyword evidence="1" id="KW-0812">Transmembrane</keyword>
<dbReference type="Proteomes" id="UP000183585">
    <property type="component" value="Unassembled WGS sequence"/>
</dbReference>
<organism evidence="2 3">
    <name type="scientific">Micromonospora carbonacea</name>
    <dbReference type="NCBI Taxonomy" id="47853"/>
    <lineage>
        <taxon>Bacteria</taxon>
        <taxon>Bacillati</taxon>
        <taxon>Actinomycetota</taxon>
        <taxon>Actinomycetes</taxon>
        <taxon>Micromonosporales</taxon>
        <taxon>Micromonosporaceae</taxon>
        <taxon>Micromonospora</taxon>
    </lineage>
</organism>
<reference evidence="3" key="1">
    <citation type="submission" date="2016-06" db="EMBL/GenBank/DDBJ databases">
        <authorList>
            <person name="Varghese N."/>
            <person name="Submissions Spin"/>
        </authorList>
    </citation>
    <scope>NUCLEOTIDE SEQUENCE [LARGE SCALE GENOMIC DNA]</scope>
    <source>
        <strain evidence="3">DSM 43168</strain>
    </source>
</reference>
<protein>
    <recommendedName>
        <fullName evidence="4">TrbC/VIRB2 family protein</fullName>
    </recommendedName>
</protein>
<keyword evidence="3" id="KW-1185">Reference proteome</keyword>
<accession>A0A1C4YEY6</accession>
<proteinExistence type="predicted"/>
<evidence type="ECO:0000313" key="3">
    <source>
        <dbReference type="Proteomes" id="UP000183585"/>
    </source>
</evidence>
<feature type="transmembrane region" description="Helical" evidence="1">
    <location>
        <begin position="21"/>
        <end position="40"/>
    </location>
</feature>
<sequence>MSRIPHHTARVERAVRTTLRVTVPLAGVGVTLAFASAASADPGEVVRLAVNSLPVVIANLRTWLMGILAAVATLFLVLAGVYWATAGGDPSQVEKAKLALRNALIGYGLAVLAPILLQVVQGIVGA</sequence>
<name>A0A1C4YEY6_9ACTN</name>
<keyword evidence="1" id="KW-1133">Transmembrane helix</keyword>
<dbReference type="RefSeq" id="WP_074475041.1">
    <property type="nucleotide sequence ID" value="NZ_FMCT01000006.1"/>
</dbReference>
<feature type="transmembrane region" description="Helical" evidence="1">
    <location>
        <begin position="104"/>
        <end position="124"/>
    </location>
</feature>